<gene>
    <name evidence="4" type="ORF">EUA98_15965</name>
</gene>
<dbReference type="InterPro" id="IPR050811">
    <property type="entry name" value="Phosphate_ABC_transporter"/>
</dbReference>
<evidence type="ECO:0000256" key="1">
    <source>
        <dbReference type="ARBA" id="ARBA00022729"/>
    </source>
</evidence>
<evidence type="ECO:0000313" key="4">
    <source>
        <dbReference type="EMBL" id="RYV49987.1"/>
    </source>
</evidence>
<dbReference type="Pfam" id="PF12849">
    <property type="entry name" value="PBP_like_2"/>
    <property type="match status" value="1"/>
</dbReference>
<name>A0A4Q5N0H1_9MICO</name>
<reference evidence="4 5" key="1">
    <citation type="submission" date="2019-01" db="EMBL/GenBank/DDBJ databases">
        <title>Novel species of Cellulomonas.</title>
        <authorList>
            <person name="Liu Q."/>
            <person name="Xin Y.-H."/>
        </authorList>
    </citation>
    <scope>NUCLEOTIDE SEQUENCE [LARGE SCALE GENOMIC DNA]</scope>
    <source>
        <strain evidence="4 5">HLT2-17</strain>
    </source>
</reference>
<feature type="chain" id="PRO_5020687455" description="PBP domain-containing protein" evidence="2">
    <location>
        <begin position="29"/>
        <end position="349"/>
    </location>
</feature>
<feature type="domain" description="PBP" evidence="3">
    <location>
        <begin position="99"/>
        <end position="237"/>
    </location>
</feature>
<proteinExistence type="predicted"/>
<dbReference type="Proteomes" id="UP000293764">
    <property type="component" value="Unassembled WGS sequence"/>
</dbReference>
<dbReference type="InterPro" id="IPR024370">
    <property type="entry name" value="PBP_domain"/>
</dbReference>
<evidence type="ECO:0000259" key="3">
    <source>
        <dbReference type="Pfam" id="PF12849"/>
    </source>
</evidence>
<accession>A0A4Q5N0H1</accession>
<dbReference type="AlphaFoldDB" id="A0A4Q5N0H1"/>
<dbReference type="EMBL" id="SDWW01000045">
    <property type="protein sequence ID" value="RYV49987.1"/>
    <property type="molecule type" value="Genomic_DNA"/>
</dbReference>
<sequence length="349" mass="34775">MKRTKVATVAAVLLTGAISLAGASSASADFAPQARDVVGVGSDTIQYALNYAADGVKVGANFSPGYNAAADARLVSFNALNPSVATTDANIHDTITLKSGTTPIVRPDGSGAGKKLLYLAGTENAAVNFARSSSALSAAEVTANLKAYPFAVDKLAIAVAAPGTNAPAAITIAQLVSIYSGATTNWNQIGGTSGTIVAMIPQAGSGTRAFFESQLQAANGGTAVVLSTGLVTVQEHDPSVFTTNPNAVNAIAPFSIGRAGFANATGVVRILNGAGSFQASRAVYDVVRGADANKAYVATLFGSDGFLCSSSATALIKAAGLDQMASPIDGGACGTQVSTTAAVTNFAVN</sequence>
<dbReference type="RefSeq" id="WP_130103686.1">
    <property type="nucleotide sequence ID" value="NZ_SDWW01000045.1"/>
</dbReference>
<protein>
    <recommendedName>
        <fullName evidence="3">PBP domain-containing protein</fullName>
    </recommendedName>
</protein>
<dbReference type="Gene3D" id="3.40.190.10">
    <property type="entry name" value="Periplasmic binding protein-like II"/>
    <property type="match status" value="2"/>
</dbReference>
<dbReference type="PANTHER" id="PTHR30570">
    <property type="entry name" value="PERIPLASMIC PHOSPHATE BINDING COMPONENT OF PHOSPHATE ABC TRANSPORTER"/>
    <property type="match status" value="1"/>
</dbReference>
<dbReference type="SUPFAM" id="SSF53850">
    <property type="entry name" value="Periplasmic binding protein-like II"/>
    <property type="match status" value="1"/>
</dbReference>
<feature type="signal peptide" evidence="2">
    <location>
        <begin position="1"/>
        <end position="28"/>
    </location>
</feature>
<evidence type="ECO:0000313" key="5">
    <source>
        <dbReference type="Proteomes" id="UP000293764"/>
    </source>
</evidence>
<dbReference type="OrthoDB" id="3636760at2"/>
<keyword evidence="1 2" id="KW-0732">Signal</keyword>
<organism evidence="4 5">
    <name type="scientific">Pengzhenrongella frigida</name>
    <dbReference type="NCBI Taxonomy" id="1259133"/>
    <lineage>
        <taxon>Bacteria</taxon>
        <taxon>Bacillati</taxon>
        <taxon>Actinomycetota</taxon>
        <taxon>Actinomycetes</taxon>
        <taxon>Micrococcales</taxon>
        <taxon>Pengzhenrongella</taxon>
    </lineage>
</organism>
<keyword evidence="5" id="KW-1185">Reference proteome</keyword>
<evidence type="ECO:0000256" key="2">
    <source>
        <dbReference type="SAM" id="SignalP"/>
    </source>
</evidence>
<dbReference type="PANTHER" id="PTHR30570:SF1">
    <property type="entry name" value="PHOSPHATE-BINDING PROTEIN PSTS"/>
    <property type="match status" value="1"/>
</dbReference>
<comment type="caution">
    <text evidence="4">The sequence shown here is derived from an EMBL/GenBank/DDBJ whole genome shotgun (WGS) entry which is preliminary data.</text>
</comment>